<organism evidence="4 5">
    <name type="scientific">Niallia circulans</name>
    <name type="common">Bacillus circulans</name>
    <dbReference type="NCBI Taxonomy" id="1397"/>
    <lineage>
        <taxon>Bacteria</taxon>
        <taxon>Bacillati</taxon>
        <taxon>Bacillota</taxon>
        <taxon>Bacilli</taxon>
        <taxon>Bacillales</taxon>
        <taxon>Bacillaceae</taxon>
        <taxon>Niallia</taxon>
    </lineage>
</organism>
<evidence type="ECO:0000256" key="1">
    <source>
        <dbReference type="ARBA" id="ARBA00022676"/>
    </source>
</evidence>
<keyword evidence="2" id="KW-0808">Transferase</keyword>
<proteinExistence type="predicted"/>
<dbReference type="Pfam" id="PF01501">
    <property type="entry name" value="Glyco_transf_8"/>
    <property type="match status" value="1"/>
</dbReference>
<accession>A0AA91TRZ5</accession>
<dbReference type="Proteomes" id="UP000216961">
    <property type="component" value="Unassembled WGS sequence"/>
</dbReference>
<name>A0AA91TRZ5_NIACI</name>
<evidence type="ECO:0008006" key="6">
    <source>
        <dbReference type="Google" id="ProtNLM"/>
    </source>
</evidence>
<dbReference type="AlphaFoldDB" id="A0AA91TRZ5"/>
<sequence>MIIIEGVILINIVCACDDRYVKHLAVLIISIINNTKTRNINFYIINGGIHQENIDKLEEIFITNKAKFRFLMTNEDEIKKLKVDKHLSTATYYRILIPNLLSNDIDKVVYLDSDIVVNGDISELWNMDISEFSIGAKKEAANNQRNEYLNMPKKAPYFNAGVLLMNLNKWRQCNHSSNVFTYLNKFGDNLLYHDQDGINALLYNDSLEIPSEWNILSQDVYGNSSFRGPKLVHFTEASKPWQLLNNHPFKKEYEKYLAMTPWKDDIPPENAIIHKLLMDKRIIIFGSGGSGLRLLERVTELNGTVSYFLDNNKDLSGKVAKGKKIHTPNVLADENIDEIFIIIASMYYVEIEEQLTELGLKRLKHFVSLGYENELLKEW</sequence>
<dbReference type="GO" id="GO:0046872">
    <property type="term" value="F:metal ion binding"/>
    <property type="evidence" value="ECO:0007669"/>
    <property type="project" value="UniProtKB-KW"/>
</dbReference>
<evidence type="ECO:0000313" key="4">
    <source>
        <dbReference type="EMBL" id="PAD83070.1"/>
    </source>
</evidence>
<evidence type="ECO:0000313" key="5">
    <source>
        <dbReference type="Proteomes" id="UP000216961"/>
    </source>
</evidence>
<dbReference type="SUPFAM" id="SSF53448">
    <property type="entry name" value="Nucleotide-diphospho-sugar transferases"/>
    <property type="match status" value="1"/>
</dbReference>
<reference evidence="4 5" key="1">
    <citation type="submission" date="2017-07" db="EMBL/GenBank/DDBJ databases">
        <title>Isolation and whole genome analysis of endospore-forming bacteria from heroin.</title>
        <authorList>
            <person name="Kalinowski J."/>
            <person name="Ahrens B."/>
            <person name="Al-Dilaimi A."/>
            <person name="Winkler A."/>
            <person name="Wibberg D."/>
            <person name="Schleenbecker U."/>
            <person name="Ruckert C."/>
            <person name="Wolfel R."/>
            <person name="Grass G."/>
        </authorList>
    </citation>
    <scope>NUCLEOTIDE SEQUENCE [LARGE SCALE GENOMIC DNA]</scope>
    <source>
        <strain evidence="4 5">7521-2</strain>
    </source>
</reference>
<dbReference type="InterPro" id="IPR029063">
    <property type="entry name" value="SAM-dependent_MTases_sf"/>
</dbReference>
<dbReference type="InterPro" id="IPR050748">
    <property type="entry name" value="Glycosyltrans_8_dom-fam"/>
</dbReference>
<dbReference type="PANTHER" id="PTHR13778:SF47">
    <property type="entry name" value="LIPOPOLYSACCHARIDE 1,3-GALACTOSYLTRANSFERASE"/>
    <property type="match status" value="1"/>
</dbReference>
<evidence type="ECO:0000256" key="3">
    <source>
        <dbReference type="ARBA" id="ARBA00022723"/>
    </source>
</evidence>
<comment type="caution">
    <text evidence="4">The sequence shown here is derived from an EMBL/GenBank/DDBJ whole genome shotgun (WGS) entry which is preliminary data.</text>
</comment>
<keyword evidence="3" id="KW-0479">Metal-binding</keyword>
<dbReference type="SUPFAM" id="SSF53335">
    <property type="entry name" value="S-adenosyl-L-methionine-dependent methyltransferases"/>
    <property type="match status" value="1"/>
</dbReference>
<dbReference type="Gene3D" id="3.90.550.10">
    <property type="entry name" value="Spore Coat Polysaccharide Biosynthesis Protein SpsA, Chain A"/>
    <property type="match status" value="1"/>
</dbReference>
<evidence type="ECO:0000256" key="2">
    <source>
        <dbReference type="ARBA" id="ARBA00022679"/>
    </source>
</evidence>
<dbReference type="PANTHER" id="PTHR13778">
    <property type="entry name" value="GLYCOSYLTRANSFERASE 8 DOMAIN-CONTAINING PROTEIN"/>
    <property type="match status" value="1"/>
</dbReference>
<keyword evidence="1" id="KW-0328">Glycosyltransferase</keyword>
<dbReference type="EMBL" id="NPBQ01000070">
    <property type="protein sequence ID" value="PAD83070.1"/>
    <property type="molecule type" value="Genomic_DNA"/>
</dbReference>
<dbReference type="InterPro" id="IPR002495">
    <property type="entry name" value="Glyco_trans_8"/>
</dbReference>
<gene>
    <name evidence="4" type="ORF">CHH57_11005</name>
</gene>
<protein>
    <recommendedName>
        <fullName evidence="6">Glycosyl transferase family 8</fullName>
    </recommendedName>
</protein>
<dbReference type="CDD" id="cd04194">
    <property type="entry name" value="GT8_A4GalT_like"/>
    <property type="match status" value="1"/>
</dbReference>
<dbReference type="InterPro" id="IPR029044">
    <property type="entry name" value="Nucleotide-diphossugar_trans"/>
</dbReference>
<dbReference type="Gene3D" id="3.40.50.720">
    <property type="entry name" value="NAD(P)-binding Rossmann-like Domain"/>
    <property type="match status" value="1"/>
</dbReference>
<dbReference type="GO" id="GO:0016757">
    <property type="term" value="F:glycosyltransferase activity"/>
    <property type="evidence" value="ECO:0007669"/>
    <property type="project" value="UniProtKB-KW"/>
</dbReference>